<evidence type="ECO:0000259" key="4">
    <source>
        <dbReference type="SMART" id="SM00534"/>
    </source>
</evidence>
<dbReference type="GO" id="GO:0030983">
    <property type="term" value="F:mismatched DNA binding"/>
    <property type="evidence" value="ECO:0007669"/>
    <property type="project" value="InterPro"/>
</dbReference>
<keyword evidence="1" id="KW-0547">Nucleotide-binding</keyword>
<gene>
    <name evidence="5" type="ORF">OBE_06253</name>
</gene>
<dbReference type="InterPro" id="IPR027417">
    <property type="entry name" value="P-loop_NTPase"/>
</dbReference>
<protein>
    <submittedName>
        <fullName evidence="5">DNA mismatch repair protein MutS domain protein</fullName>
    </submittedName>
</protein>
<proteinExistence type="predicted"/>
<evidence type="ECO:0000313" key="5">
    <source>
        <dbReference type="EMBL" id="EKC65836.1"/>
    </source>
</evidence>
<dbReference type="InterPro" id="IPR045076">
    <property type="entry name" value="MutS"/>
</dbReference>
<dbReference type="Pfam" id="PF00488">
    <property type="entry name" value="MutS_V"/>
    <property type="match status" value="1"/>
</dbReference>
<dbReference type="PANTHER" id="PTHR11361">
    <property type="entry name" value="DNA MISMATCH REPAIR PROTEIN MUTS FAMILY MEMBER"/>
    <property type="match status" value="1"/>
</dbReference>
<dbReference type="SMART" id="SM00534">
    <property type="entry name" value="MUTSac"/>
    <property type="match status" value="1"/>
</dbReference>
<dbReference type="AlphaFoldDB" id="K1U2U0"/>
<dbReference type="GO" id="GO:0005524">
    <property type="term" value="F:ATP binding"/>
    <property type="evidence" value="ECO:0007669"/>
    <property type="project" value="UniProtKB-KW"/>
</dbReference>
<evidence type="ECO:0000256" key="3">
    <source>
        <dbReference type="ARBA" id="ARBA00023125"/>
    </source>
</evidence>
<evidence type="ECO:0000256" key="1">
    <source>
        <dbReference type="ARBA" id="ARBA00022741"/>
    </source>
</evidence>
<dbReference type="SUPFAM" id="SSF52540">
    <property type="entry name" value="P-loop containing nucleoside triphosphate hydrolases"/>
    <property type="match status" value="1"/>
</dbReference>
<feature type="non-terminal residue" evidence="5">
    <location>
        <position position="231"/>
    </location>
</feature>
<organism evidence="5">
    <name type="scientific">human gut metagenome</name>
    <dbReference type="NCBI Taxonomy" id="408170"/>
    <lineage>
        <taxon>unclassified sequences</taxon>
        <taxon>metagenomes</taxon>
        <taxon>organismal metagenomes</taxon>
    </lineage>
</organism>
<comment type="caution">
    <text evidence="5">The sequence shown here is derived from an EMBL/GenBank/DDBJ whole genome shotgun (WGS) entry which is preliminary data.</text>
</comment>
<evidence type="ECO:0000256" key="2">
    <source>
        <dbReference type="ARBA" id="ARBA00022840"/>
    </source>
</evidence>
<dbReference type="Gene3D" id="3.40.50.300">
    <property type="entry name" value="P-loop containing nucleotide triphosphate hydrolases"/>
    <property type="match status" value="1"/>
</dbReference>
<reference evidence="5" key="1">
    <citation type="journal article" date="2013" name="Environ. Microbiol.">
        <title>Microbiota from the distal guts of lean and obese adolescents exhibit partial functional redundancy besides clear differences in community structure.</title>
        <authorList>
            <person name="Ferrer M."/>
            <person name="Ruiz A."/>
            <person name="Lanza F."/>
            <person name="Haange S.B."/>
            <person name="Oberbach A."/>
            <person name="Till H."/>
            <person name="Bargiela R."/>
            <person name="Campoy C."/>
            <person name="Segura M.T."/>
            <person name="Richter M."/>
            <person name="von Bergen M."/>
            <person name="Seifert J."/>
            <person name="Suarez A."/>
        </authorList>
    </citation>
    <scope>NUCLEOTIDE SEQUENCE</scope>
</reference>
<keyword evidence="2" id="KW-0067">ATP-binding</keyword>
<dbReference type="GO" id="GO:0140664">
    <property type="term" value="F:ATP-dependent DNA damage sensor activity"/>
    <property type="evidence" value="ECO:0007669"/>
    <property type="project" value="InterPro"/>
</dbReference>
<dbReference type="GO" id="GO:0006298">
    <property type="term" value="P:mismatch repair"/>
    <property type="evidence" value="ECO:0007669"/>
    <property type="project" value="InterPro"/>
</dbReference>
<dbReference type="EMBL" id="AJWZ01004294">
    <property type="protein sequence ID" value="EKC65836.1"/>
    <property type="molecule type" value="Genomic_DNA"/>
</dbReference>
<dbReference type="InterPro" id="IPR000432">
    <property type="entry name" value="DNA_mismatch_repair_MutS_C"/>
</dbReference>
<name>K1U2U0_9ZZZZ</name>
<sequence>MYAIEYQLDFYSGAVMMIENVRSKGLEMCRPTLLPKSQRKADIKGLFDPIYFKEANVWNLSNKPQKQVVTNDITFDENAGFYLLTGANNGGKTTFVRAVGICQVMAQAGLYVPASSCEISLVDCVYTHFPKEEQVGIDASRFTTEVKEFKAISDCITNHSLLLMNESIQSTTPQECTDIAAQLMRIFCIIGVRGIFATHLTPLAKAALELNSDPQLNTRAESITVTVDEAT</sequence>
<dbReference type="GO" id="GO:0005829">
    <property type="term" value="C:cytosol"/>
    <property type="evidence" value="ECO:0007669"/>
    <property type="project" value="TreeGrafter"/>
</dbReference>
<feature type="domain" description="DNA mismatch repair proteins mutS family" evidence="4">
    <location>
        <begin position="79"/>
        <end position="225"/>
    </location>
</feature>
<accession>K1U2U0</accession>
<dbReference type="PANTHER" id="PTHR11361:SF34">
    <property type="entry name" value="DNA MISMATCH REPAIR PROTEIN MSH1, MITOCHONDRIAL"/>
    <property type="match status" value="1"/>
</dbReference>
<keyword evidence="3" id="KW-0238">DNA-binding</keyword>